<dbReference type="AlphaFoldDB" id="A0A176K2U4"/>
<evidence type="ECO:0000313" key="3">
    <source>
        <dbReference type="Proteomes" id="UP000077339"/>
    </source>
</evidence>
<dbReference type="PATRIC" id="fig|1453497.3.peg.1463"/>
<keyword evidence="1" id="KW-0812">Transmembrane</keyword>
<organism evidence="2 3">
    <name type="scientific">Kosmotoga arenicorallina S304</name>
    <dbReference type="NCBI Taxonomy" id="1453497"/>
    <lineage>
        <taxon>Bacteria</taxon>
        <taxon>Thermotogati</taxon>
        <taxon>Thermotogota</taxon>
        <taxon>Thermotogae</taxon>
        <taxon>Kosmotogales</taxon>
        <taxon>Kosmotogaceae</taxon>
        <taxon>Kosmotoga</taxon>
    </lineage>
</organism>
<dbReference type="RefSeq" id="WP_068346330.1">
    <property type="nucleotide sequence ID" value="NZ_JFHK01000004.1"/>
</dbReference>
<dbReference type="OrthoDB" id="46165at2"/>
<feature type="transmembrane region" description="Helical" evidence="1">
    <location>
        <begin position="37"/>
        <end position="59"/>
    </location>
</feature>
<sequence length="138" mass="15097">MRYIILGDVLILFGVLFGIFGGGSALANFIVESDVQISLPVTAGMVGLLFFSGLLIQLAALKKSMFFPFVALVLSLIQLGLYCYESIKGGFNWWLSPVLKLMNFSESIGKAGNYIGIMILIALILLPAIIFPLMMKRE</sequence>
<accession>A0A176K2U4</accession>
<comment type="caution">
    <text evidence="2">The sequence shown here is derived from an EMBL/GenBank/DDBJ whole genome shotgun (WGS) entry which is preliminary data.</text>
</comment>
<feature type="transmembrane region" description="Helical" evidence="1">
    <location>
        <begin position="66"/>
        <end position="87"/>
    </location>
</feature>
<name>A0A176K2U4_9BACT</name>
<dbReference type="Proteomes" id="UP000077339">
    <property type="component" value="Unassembled WGS sequence"/>
</dbReference>
<feature type="transmembrane region" description="Helical" evidence="1">
    <location>
        <begin position="9"/>
        <end position="31"/>
    </location>
</feature>
<gene>
    <name evidence="2" type="ORF">AT15_07340</name>
</gene>
<feature type="transmembrane region" description="Helical" evidence="1">
    <location>
        <begin position="111"/>
        <end position="134"/>
    </location>
</feature>
<reference evidence="2 3" key="1">
    <citation type="submission" date="2014-02" db="EMBL/GenBank/DDBJ databases">
        <title>Kosmotoga genome sequencing.</title>
        <authorList>
            <person name="Pollo S.M."/>
            <person name="Charchuk R."/>
            <person name="Nesbo C.L."/>
        </authorList>
    </citation>
    <scope>NUCLEOTIDE SEQUENCE [LARGE SCALE GENOMIC DNA]</scope>
    <source>
        <strain evidence="2 3">S304</strain>
    </source>
</reference>
<evidence type="ECO:0008006" key="4">
    <source>
        <dbReference type="Google" id="ProtNLM"/>
    </source>
</evidence>
<keyword evidence="1" id="KW-1133">Transmembrane helix</keyword>
<keyword evidence="3" id="KW-1185">Reference proteome</keyword>
<proteinExistence type="predicted"/>
<protein>
    <recommendedName>
        <fullName evidence="4">ABC transporter permease</fullName>
    </recommendedName>
</protein>
<keyword evidence="1" id="KW-0472">Membrane</keyword>
<evidence type="ECO:0000313" key="2">
    <source>
        <dbReference type="EMBL" id="OAA31302.1"/>
    </source>
</evidence>
<dbReference type="EMBL" id="JFHK01000004">
    <property type="protein sequence ID" value="OAA31302.1"/>
    <property type="molecule type" value="Genomic_DNA"/>
</dbReference>
<evidence type="ECO:0000256" key="1">
    <source>
        <dbReference type="SAM" id="Phobius"/>
    </source>
</evidence>